<protein>
    <submittedName>
        <fullName evidence="2">Uncharacterized protein DUF4307</fullName>
    </submittedName>
</protein>
<sequence length="151" mass="16373">MSREATSLSSELDTERYGRRRPRLSKRWRGVLIIAGALALGGVATWLAYENFGTAPIDTERVGFTDLPANAMRLTFTVTRDHPDRPAVCIVRAQDVAGNESGRREVLIPPGGAQTSISTVIQNARPPVTADVFGCSYQVPAYLSTGRRPTG</sequence>
<keyword evidence="3" id="KW-1185">Reference proteome</keyword>
<evidence type="ECO:0000313" key="2">
    <source>
        <dbReference type="EMBL" id="TDQ04209.1"/>
    </source>
</evidence>
<dbReference type="RefSeq" id="WP_133847154.1">
    <property type="nucleotide sequence ID" value="NZ_SNXZ01000001.1"/>
</dbReference>
<evidence type="ECO:0000256" key="1">
    <source>
        <dbReference type="SAM" id="Phobius"/>
    </source>
</evidence>
<dbReference type="Proteomes" id="UP000295444">
    <property type="component" value="Unassembled WGS sequence"/>
</dbReference>
<dbReference type="EMBL" id="SNXZ01000001">
    <property type="protein sequence ID" value="TDQ04209.1"/>
    <property type="molecule type" value="Genomic_DNA"/>
</dbReference>
<accession>A0A4R6SJI4</accession>
<feature type="transmembrane region" description="Helical" evidence="1">
    <location>
        <begin position="28"/>
        <end position="49"/>
    </location>
</feature>
<organism evidence="2 3">
    <name type="scientific">Labedaea rhizosphaerae</name>
    <dbReference type="NCBI Taxonomy" id="598644"/>
    <lineage>
        <taxon>Bacteria</taxon>
        <taxon>Bacillati</taxon>
        <taxon>Actinomycetota</taxon>
        <taxon>Actinomycetes</taxon>
        <taxon>Pseudonocardiales</taxon>
        <taxon>Pseudonocardiaceae</taxon>
        <taxon>Labedaea</taxon>
    </lineage>
</organism>
<dbReference type="Pfam" id="PF14155">
    <property type="entry name" value="DUF4307"/>
    <property type="match status" value="1"/>
</dbReference>
<dbReference type="AlphaFoldDB" id="A0A4R6SJI4"/>
<name>A0A4R6SJI4_LABRH</name>
<reference evidence="2 3" key="1">
    <citation type="submission" date="2019-03" db="EMBL/GenBank/DDBJ databases">
        <title>Genomic Encyclopedia of Type Strains, Phase IV (KMG-IV): sequencing the most valuable type-strain genomes for metagenomic binning, comparative biology and taxonomic classification.</title>
        <authorList>
            <person name="Goeker M."/>
        </authorList>
    </citation>
    <scope>NUCLEOTIDE SEQUENCE [LARGE SCALE GENOMIC DNA]</scope>
    <source>
        <strain evidence="2 3">DSM 45361</strain>
    </source>
</reference>
<gene>
    <name evidence="2" type="ORF">EV186_101151</name>
</gene>
<keyword evidence="1" id="KW-1133">Transmembrane helix</keyword>
<dbReference type="InterPro" id="IPR025443">
    <property type="entry name" value="DUF4307"/>
</dbReference>
<keyword evidence="1" id="KW-0472">Membrane</keyword>
<proteinExistence type="predicted"/>
<keyword evidence="1" id="KW-0812">Transmembrane</keyword>
<comment type="caution">
    <text evidence="2">The sequence shown here is derived from an EMBL/GenBank/DDBJ whole genome shotgun (WGS) entry which is preliminary data.</text>
</comment>
<dbReference type="OrthoDB" id="4425882at2"/>
<evidence type="ECO:0000313" key="3">
    <source>
        <dbReference type="Proteomes" id="UP000295444"/>
    </source>
</evidence>